<dbReference type="GO" id="GO:0000139">
    <property type="term" value="C:Golgi membrane"/>
    <property type="evidence" value="ECO:0007669"/>
    <property type="project" value="UniProtKB-SubCell"/>
</dbReference>
<comment type="subcellular location">
    <subcellularLocation>
        <location evidence="10">Endomembrane system</location>
        <topology evidence="10">Single-pass membrane protein</topology>
    </subcellularLocation>
    <subcellularLocation>
        <location evidence="1">Golgi apparatus membrane</location>
    </subcellularLocation>
    <subcellularLocation>
        <location evidence="2">Membrane</location>
        <topology evidence="2">Single-pass type II membrane protein</topology>
    </subcellularLocation>
</comment>
<evidence type="ECO:0000256" key="11">
    <source>
        <dbReference type="SAM" id="Coils"/>
    </source>
</evidence>
<keyword evidence="4" id="KW-0808">Transferase</keyword>
<organism evidence="13 14">
    <name type="scientific">Pythium insidiosum</name>
    <name type="common">Pythiosis disease agent</name>
    <dbReference type="NCBI Taxonomy" id="114742"/>
    <lineage>
        <taxon>Eukaryota</taxon>
        <taxon>Sar</taxon>
        <taxon>Stramenopiles</taxon>
        <taxon>Oomycota</taxon>
        <taxon>Peronosporomycetes</taxon>
        <taxon>Pythiales</taxon>
        <taxon>Pythiaceae</taxon>
        <taxon>Pythium</taxon>
    </lineage>
</organism>
<dbReference type="GO" id="GO:0046354">
    <property type="term" value="P:mannan biosynthetic process"/>
    <property type="evidence" value="ECO:0007669"/>
    <property type="project" value="TreeGrafter"/>
</dbReference>
<dbReference type="InterPro" id="IPR022751">
    <property type="entry name" value="Alpha_mannosyltransferase"/>
</dbReference>
<keyword evidence="6" id="KW-0735">Signal-anchor</keyword>
<dbReference type="AlphaFoldDB" id="A0AAD5M2Q2"/>
<evidence type="ECO:0000313" key="14">
    <source>
        <dbReference type="Proteomes" id="UP001209570"/>
    </source>
</evidence>
<keyword evidence="14" id="KW-1185">Reference proteome</keyword>
<gene>
    <name evidence="13" type="ORF">P43SY_000114</name>
</gene>
<evidence type="ECO:0000256" key="6">
    <source>
        <dbReference type="ARBA" id="ARBA00022968"/>
    </source>
</evidence>
<evidence type="ECO:0000256" key="2">
    <source>
        <dbReference type="ARBA" id="ARBA00004606"/>
    </source>
</evidence>
<evidence type="ECO:0000256" key="10">
    <source>
        <dbReference type="ARBA" id="ARBA00037847"/>
    </source>
</evidence>
<dbReference type="Proteomes" id="UP001209570">
    <property type="component" value="Unassembled WGS sequence"/>
</dbReference>
<keyword evidence="8" id="KW-0333">Golgi apparatus</keyword>
<protein>
    <submittedName>
        <fullName evidence="13">Uncharacterized protein</fullName>
    </submittedName>
</protein>
<evidence type="ECO:0000256" key="5">
    <source>
        <dbReference type="ARBA" id="ARBA00022692"/>
    </source>
</evidence>
<dbReference type="PANTHER" id="PTHR31646">
    <property type="entry name" value="ALPHA-1,2-MANNOSYLTRANSFERASE MNN2"/>
    <property type="match status" value="1"/>
</dbReference>
<feature type="coiled-coil region" evidence="11">
    <location>
        <begin position="38"/>
        <end position="79"/>
    </location>
</feature>
<comment type="caution">
    <text evidence="13">The sequence shown here is derived from an EMBL/GenBank/DDBJ whole genome shotgun (WGS) entry which is preliminary data.</text>
</comment>
<keyword evidence="5" id="KW-0812">Transmembrane</keyword>
<keyword evidence="12" id="KW-0732">Signal</keyword>
<evidence type="ECO:0000256" key="8">
    <source>
        <dbReference type="ARBA" id="ARBA00023034"/>
    </source>
</evidence>
<comment type="similarity">
    <text evidence="3">Belongs to the MNN1/MNT family.</text>
</comment>
<evidence type="ECO:0000256" key="1">
    <source>
        <dbReference type="ARBA" id="ARBA00004394"/>
    </source>
</evidence>
<name>A0AAD5M2Q2_PYTIN</name>
<feature type="signal peptide" evidence="12">
    <location>
        <begin position="1"/>
        <end position="30"/>
    </location>
</feature>
<dbReference type="EMBL" id="JAKCXM010000144">
    <property type="protein sequence ID" value="KAJ0400844.1"/>
    <property type="molecule type" value="Genomic_DNA"/>
</dbReference>
<evidence type="ECO:0000256" key="9">
    <source>
        <dbReference type="ARBA" id="ARBA00023136"/>
    </source>
</evidence>
<keyword evidence="9" id="KW-0472">Membrane</keyword>
<evidence type="ECO:0000256" key="12">
    <source>
        <dbReference type="SAM" id="SignalP"/>
    </source>
</evidence>
<proteinExistence type="inferred from homology"/>
<evidence type="ECO:0000256" key="4">
    <source>
        <dbReference type="ARBA" id="ARBA00022679"/>
    </source>
</evidence>
<dbReference type="Pfam" id="PF11051">
    <property type="entry name" value="Mannosyl_trans3"/>
    <property type="match status" value="1"/>
</dbReference>
<evidence type="ECO:0000256" key="7">
    <source>
        <dbReference type="ARBA" id="ARBA00022989"/>
    </source>
</evidence>
<dbReference type="GO" id="GO:0000026">
    <property type="term" value="F:alpha-1,2-mannosyltransferase activity"/>
    <property type="evidence" value="ECO:0007669"/>
    <property type="project" value="TreeGrafter"/>
</dbReference>
<sequence length="558" mass="61304">MALLSSRLCLRLRLCVCLCLWLAVLSPSLGATQDGAVLAFHRQEVERFHQQRDALTARLQSIERRLSQLDEELRRESIAAEQLHVRQLETLPSPRGLEPRSLRCVGWKKTYQCRSTGRRFPSKDQPCDARVAGGSSGFCELQDVHTGAFVRVMETNCSTQPTTATHTCAVAPRFANVAVDIERLLRRQPQPLISTESRGIVVTVDTSDSDSLHALLDGLQQLRHVGCRLPIEVWVSASTTRLPSFQAAVSALELRPIHVRDLQQAASSSPVASKLRALRGTAFAQALFLDLSSAVVLRDPTTLFSDPDLAITGAVFWPHVFHESTTETNLQRSSWLWELLDLPFVDMMEQDPRVLLLDRRHAGVAAGLELAELLANEPLIDELALVPGGHDLLRLAWLRRHVPFHLVSTPPSVVGTLLPPTAASFCGTHVLQHDTDGRAWVLLPRLLAPPDRRGGPVAQRLALSQLTHSQRLARVLQAKEWRSAASQTGYDVQSVAEWRSAASQTGYDVQSVAVAAGTTCLRGSAALTTGPLAQDVLTALDAVTARRRQRQDEQVALA</sequence>
<dbReference type="PANTHER" id="PTHR31646:SF1">
    <property type="entry name" value="ALPHA-1,2-MANNOSYLTRANSFERASE MNN2"/>
    <property type="match status" value="1"/>
</dbReference>
<keyword evidence="7" id="KW-1133">Transmembrane helix</keyword>
<evidence type="ECO:0000313" key="13">
    <source>
        <dbReference type="EMBL" id="KAJ0400844.1"/>
    </source>
</evidence>
<keyword evidence="11" id="KW-0175">Coiled coil</keyword>
<feature type="chain" id="PRO_5042106575" evidence="12">
    <location>
        <begin position="31"/>
        <end position="558"/>
    </location>
</feature>
<accession>A0AAD5M2Q2</accession>
<reference evidence="13" key="1">
    <citation type="submission" date="2021-12" db="EMBL/GenBank/DDBJ databases">
        <title>Prjna785345.</title>
        <authorList>
            <person name="Rujirawat T."/>
            <person name="Krajaejun T."/>
        </authorList>
    </citation>
    <scope>NUCLEOTIDE SEQUENCE</scope>
    <source>
        <strain evidence="13">Pi057C3</strain>
    </source>
</reference>
<evidence type="ECO:0000256" key="3">
    <source>
        <dbReference type="ARBA" id="ARBA00009105"/>
    </source>
</evidence>